<sequence>MYLKVTDPNPLSPIESADETVLSWERKEAILRFLGEAQLISLGPDYQSSRG</sequence>
<name>A0A6J4VS31_9CYAN</name>
<dbReference type="AlphaFoldDB" id="A0A6J4VS31"/>
<accession>A0A6J4VS31</accession>
<proteinExistence type="predicted"/>
<organism evidence="1">
    <name type="scientific">uncultured Synechococcales cyanobacterium</name>
    <dbReference type="NCBI Taxonomy" id="1936017"/>
    <lineage>
        <taxon>Bacteria</taxon>
        <taxon>Bacillati</taxon>
        <taxon>Cyanobacteriota</taxon>
        <taxon>Cyanophyceae</taxon>
        <taxon>Synechococcales</taxon>
        <taxon>environmental samples</taxon>
    </lineage>
</organism>
<dbReference type="EMBL" id="CADCWO010000199">
    <property type="protein sequence ID" value="CAA9585976.1"/>
    <property type="molecule type" value="Genomic_DNA"/>
</dbReference>
<gene>
    <name evidence="1" type="ORF">AVDCRST_MAG81-3770</name>
</gene>
<reference evidence="1" key="1">
    <citation type="submission" date="2020-02" db="EMBL/GenBank/DDBJ databases">
        <authorList>
            <person name="Meier V. D."/>
        </authorList>
    </citation>
    <scope>NUCLEOTIDE SEQUENCE</scope>
    <source>
        <strain evidence="1">AVDCRST_MAG81</strain>
    </source>
</reference>
<evidence type="ECO:0000313" key="1">
    <source>
        <dbReference type="EMBL" id="CAA9585976.1"/>
    </source>
</evidence>
<protein>
    <submittedName>
        <fullName evidence="1">Uncharacterized protein</fullName>
    </submittedName>
</protein>